<gene>
    <name evidence="1" type="ORF">SULYE_0279</name>
</gene>
<dbReference type="Proteomes" id="UP000005540">
    <property type="component" value="Unassembled WGS sequence"/>
</dbReference>
<reference evidence="1 2" key="1">
    <citation type="submission" date="2009-04" db="EMBL/GenBank/DDBJ databases">
        <authorList>
            <person name="Reysenbach A.-L."/>
            <person name="Heidelberg J.F."/>
            <person name="Nelson W.C."/>
        </authorList>
    </citation>
    <scope>NUCLEOTIDE SEQUENCE [LARGE SCALE GENOMIC DNA]</scope>
    <source>
        <strain evidence="1 2">SS-5</strain>
    </source>
</reference>
<sequence>MNLSIVETSFEFESRVFKILFLFFTSEIINKEKLKIPI</sequence>
<feature type="non-terminal residue" evidence="1">
    <location>
        <position position="38"/>
    </location>
</feature>
<accession>C4FI95</accession>
<proteinExistence type="predicted"/>
<comment type="caution">
    <text evidence="1">The sequence shown here is derived from an EMBL/GenBank/DDBJ whole genome shotgun (WGS) entry which is preliminary data.</text>
</comment>
<organism evidence="1 2">
    <name type="scientific">Sulfurihydrogenibium yellowstonense SS-5</name>
    <dbReference type="NCBI Taxonomy" id="432331"/>
    <lineage>
        <taxon>Bacteria</taxon>
        <taxon>Pseudomonadati</taxon>
        <taxon>Aquificota</taxon>
        <taxon>Aquificia</taxon>
        <taxon>Aquificales</taxon>
        <taxon>Hydrogenothermaceae</taxon>
        <taxon>Sulfurihydrogenibium</taxon>
    </lineage>
</organism>
<evidence type="ECO:0000313" key="1">
    <source>
        <dbReference type="EMBL" id="EEP61218.1"/>
    </source>
</evidence>
<protein>
    <submittedName>
        <fullName evidence="1">Uncharacterized protein</fullName>
    </submittedName>
</protein>
<dbReference type="AlphaFoldDB" id="C4FI95"/>
<dbReference type="EMBL" id="ABZS01000016">
    <property type="protein sequence ID" value="EEP61218.1"/>
    <property type="molecule type" value="Genomic_DNA"/>
</dbReference>
<name>C4FI95_9AQUI</name>
<evidence type="ECO:0000313" key="2">
    <source>
        <dbReference type="Proteomes" id="UP000005540"/>
    </source>
</evidence>
<keyword evidence="2" id="KW-1185">Reference proteome</keyword>